<gene>
    <name evidence="5" type="ORF">Fcan01_15130</name>
</gene>
<dbReference type="AlphaFoldDB" id="A0A226DZF6"/>
<organism evidence="5 6">
    <name type="scientific">Folsomia candida</name>
    <name type="common">Springtail</name>
    <dbReference type="NCBI Taxonomy" id="158441"/>
    <lineage>
        <taxon>Eukaryota</taxon>
        <taxon>Metazoa</taxon>
        <taxon>Ecdysozoa</taxon>
        <taxon>Arthropoda</taxon>
        <taxon>Hexapoda</taxon>
        <taxon>Collembola</taxon>
        <taxon>Entomobryomorpha</taxon>
        <taxon>Isotomoidea</taxon>
        <taxon>Isotomidae</taxon>
        <taxon>Proisotominae</taxon>
        <taxon>Folsomia</taxon>
    </lineage>
</organism>
<feature type="domain" description="E3 ubiquitin-protein ligase Sina-like RING finger" evidence="4">
    <location>
        <begin position="23"/>
        <end position="58"/>
    </location>
</feature>
<evidence type="ECO:0000256" key="2">
    <source>
        <dbReference type="ARBA" id="ARBA00022771"/>
    </source>
</evidence>
<protein>
    <submittedName>
        <fullName evidence="5">E3 ubiquitin-protein ligase sina</fullName>
    </submittedName>
</protein>
<dbReference type="Pfam" id="PF21362">
    <property type="entry name" value="Sina_RING"/>
    <property type="match status" value="1"/>
</dbReference>
<dbReference type="EMBL" id="LNIX01000009">
    <property type="protein sequence ID" value="OXA50184.1"/>
    <property type="molecule type" value="Genomic_DNA"/>
</dbReference>
<reference evidence="5 6" key="1">
    <citation type="submission" date="2015-12" db="EMBL/GenBank/DDBJ databases">
        <title>The genome of Folsomia candida.</title>
        <authorList>
            <person name="Faddeeva A."/>
            <person name="Derks M.F."/>
            <person name="Anvar Y."/>
            <person name="Smit S."/>
            <person name="Van Straalen N."/>
            <person name="Roelofs D."/>
        </authorList>
    </citation>
    <scope>NUCLEOTIDE SEQUENCE [LARGE SCALE GENOMIC DNA]</scope>
    <source>
        <strain evidence="5 6">VU population</strain>
        <tissue evidence="5">Whole body</tissue>
    </source>
</reference>
<keyword evidence="1" id="KW-0479">Metal-binding</keyword>
<proteinExistence type="predicted"/>
<accession>A0A226DZF6</accession>
<comment type="caution">
    <text evidence="5">The sequence shown here is derived from an EMBL/GenBank/DDBJ whole genome shotgun (WGS) entry which is preliminary data.</text>
</comment>
<dbReference type="GO" id="GO:0008270">
    <property type="term" value="F:zinc ion binding"/>
    <property type="evidence" value="ECO:0007669"/>
    <property type="project" value="UniProtKB-KW"/>
</dbReference>
<feature type="non-terminal residue" evidence="5">
    <location>
        <position position="1"/>
    </location>
</feature>
<evidence type="ECO:0000259" key="4">
    <source>
        <dbReference type="Pfam" id="PF21362"/>
    </source>
</evidence>
<evidence type="ECO:0000256" key="3">
    <source>
        <dbReference type="ARBA" id="ARBA00022833"/>
    </source>
</evidence>
<dbReference type="Proteomes" id="UP000198287">
    <property type="component" value="Unassembled WGS sequence"/>
</dbReference>
<evidence type="ECO:0000313" key="6">
    <source>
        <dbReference type="Proteomes" id="UP000198287"/>
    </source>
</evidence>
<keyword evidence="2" id="KW-0863">Zinc-finger</keyword>
<name>A0A226DZF6_FOLCA</name>
<keyword evidence="3" id="KW-0862">Zinc</keyword>
<dbReference type="InterPro" id="IPR049548">
    <property type="entry name" value="Sina-like_RING"/>
</dbReference>
<sequence>KQVSNFVFISMAHSSSLSAPLKCSVCLDVCMPGEIQQCKNGHNICASHLPHLRDCPICRIPFSHGLARNLVAEYLVGLPVERRSQQVEDMARKIASIVTTPTVHSSHLITTHNVKCFEGSPCLIIYYVKEDRKLVQDGPTDLVILEVDKNKFLVRAKQVEDRVYIWVAFHGAPQDGCKYMATIKFDFPDDDDDCRKIQENGGDMKFSGIVQATTRMTVDDVEKTDAYLDMCGHDIENNLGQEIVRRQRVNSWGVNVNISRS</sequence>
<keyword evidence="6" id="KW-1185">Reference proteome</keyword>
<evidence type="ECO:0000256" key="1">
    <source>
        <dbReference type="ARBA" id="ARBA00022723"/>
    </source>
</evidence>
<evidence type="ECO:0000313" key="5">
    <source>
        <dbReference type="EMBL" id="OXA50184.1"/>
    </source>
</evidence>
<dbReference type="OrthoDB" id="4788989at2759"/>